<dbReference type="FunCoup" id="B3LZI3">
    <property type="interactions" value="106"/>
</dbReference>
<evidence type="ECO:0000259" key="6">
    <source>
        <dbReference type="PROSITE" id="PS50011"/>
    </source>
</evidence>
<feature type="domain" description="Protein kinase" evidence="6">
    <location>
        <begin position="205"/>
        <end position="469"/>
    </location>
</feature>
<dbReference type="Pfam" id="PF00069">
    <property type="entry name" value="Pkinase"/>
    <property type="match status" value="1"/>
</dbReference>
<dbReference type="PANTHER" id="PTHR11909">
    <property type="entry name" value="CASEIN KINASE-RELATED"/>
    <property type="match status" value="1"/>
</dbReference>
<dbReference type="PROSITE" id="PS50011">
    <property type="entry name" value="PROTEIN_KINASE_DOM"/>
    <property type="match status" value="1"/>
</dbReference>
<dbReference type="CDD" id="cd14016">
    <property type="entry name" value="STKc_CK1"/>
    <property type="match status" value="1"/>
</dbReference>
<dbReference type="PROSITE" id="PS00107">
    <property type="entry name" value="PROTEIN_KINASE_ATP"/>
    <property type="match status" value="1"/>
</dbReference>
<dbReference type="Gene3D" id="1.10.510.10">
    <property type="entry name" value="Transferase(Phosphotransferase) domain 1"/>
    <property type="match status" value="1"/>
</dbReference>
<dbReference type="STRING" id="7217.B3LZI3"/>
<keyword evidence="2 4" id="KW-0547">Nucleotide-binding</keyword>
<dbReference type="FunFam" id="1.10.510.10:FF:000596">
    <property type="entry name" value="CK1 family protein kinase"/>
    <property type="match status" value="1"/>
</dbReference>
<dbReference type="HOGENOM" id="CLU_509293_0_0_1"/>
<feature type="region of interest" description="Disordered" evidence="5">
    <location>
        <begin position="1"/>
        <end position="140"/>
    </location>
</feature>
<evidence type="ECO:0000256" key="3">
    <source>
        <dbReference type="ARBA" id="ARBA00022840"/>
    </source>
</evidence>
<feature type="binding site" evidence="4">
    <location>
        <position position="234"/>
    </location>
    <ligand>
        <name>ATP</name>
        <dbReference type="ChEBI" id="CHEBI:30616"/>
    </ligand>
</feature>
<dbReference type="SMR" id="B3LZI3"/>
<dbReference type="SUPFAM" id="SSF56112">
    <property type="entry name" value="Protein kinase-like (PK-like)"/>
    <property type="match status" value="1"/>
</dbReference>
<accession>B3LZI3</accession>
<organism evidence="7 8">
    <name type="scientific">Drosophila ananassae</name>
    <name type="common">Fruit fly</name>
    <dbReference type="NCBI Taxonomy" id="7217"/>
    <lineage>
        <taxon>Eukaryota</taxon>
        <taxon>Metazoa</taxon>
        <taxon>Ecdysozoa</taxon>
        <taxon>Arthropoda</taxon>
        <taxon>Hexapoda</taxon>
        <taxon>Insecta</taxon>
        <taxon>Pterygota</taxon>
        <taxon>Neoptera</taxon>
        <taxon>Endopterygota</taxon>
        <taxon>Diptera</taxon>
        <taxon>Brachycera</taxon>
        <taxon>Muscomorpha</taxon>
        <taxon>Ephydroidea</taxon>
        <taxon>Drosophilidae</taxon>
        <taxon>Drosophila</taxon>
        <taxon>Sophophora</taxon>
    </lineage>
</organism>
<dbReference type="InterPro" id="IPR017441">
    <property type="entry name" value="Protein_kinase_ATP_BS"/>
</dbReference>
<dbReference type="InterPro" id="IPR050235">
    <property type="entry name" value="CK1_Ser-Thr_kinase"/>
</dbReference>
<dbReference type="AlphaFoldDB" id="B3LZI3"/>
<evidence type="ECO:0000313" key="7">
    <source>
        <dbReference type="EMBL" id="EDV41925.2"/>
    </source>
</evidence>
<dbReference type="InParanoid" id="B3LZI3"/>
<dbReference type="InterPro" id="IPR011009">
    <property type="entry name" value="Kinase-like_dom_sf"/>
</dbReference>
<dbReference type="Proteomes" id="UP000007801">
    <property type="component" value="Unassembled WGS sequence"/>
</dbReference>
<proteinExistence type="predicted"/>
<dbReference type="EMBL" id="CH902617">
    <property type="protein sequence ID" value="EDV41925.2"/>
    <property type="molecule type" value="Genomic_DNA"/>
</dbReference>
<protein>
    <recommendedName>
        <fullName evidence="1">non-specific serine/threonine protein kinase</fullName>
        <ecNumber evidence="1">2.7.11.1</ecNumber>
    </recommendedName>
</protein>
<reference evidence="7 8" key="1">
    <citation type="journal article" date="2007" name="Nature">
        <title>Evolution of genes and genomes on the Drosophila phylogeny.</title>
        <authorList>
            <consortium name="Drosophila 12 Genomes Consortium"/>
            <person name="Clark A.G."/>
            <person name="Eisen M.B."/>
            <person name="Smith D.R."/>
            <person name="Bergman C.M."/>
            <person name="Oliver B."/>
            <person name="Markow T.A."/>
            <person name="Kaufman T.C."/>
            <person name="Kellis M."/>
            <person name="Gelbart W."/>
            <person name="Iyer V.N."/>
            <person name="Pollard D.A."/>
            <person name="Sackton T.B."/>
            <person name="Larracuente A.M."/>
            <person name="Singh N.D."/>
            <person name="Abad J.P."/>
            <person name="Abt D.N."/>
            <person name="Adryan B."/>
            <person name="Aguade M."/>
            <person name="Akashi H."/>
            <person name="Anderson W.W."/>
            <person name="Aquadro C.F."/>
            <person name="Ardell D.H."/>
            <person name="Arguello R."/>
            <person name="Artieri C.G."/>
            <person name="Barbash D.A."/>
            <person name="Barker D."/>
            <person name="Barsanti P."/>
            <person name="Batterham P."/>
            <person name="Batzoglou S."/>
            <person name="Begun D."/>
            <person name="Bhutkar A."/>
            <person name="Blanco E."/>
            <person name="Bosak S.A."/>
            <person name="Bradley R.K."/>
            <person name="Brand A.D."/>
            <person name="Brent M.R."/>
            <person name="Brooks A.N."/>
            <person name="Brown R.H."/>
            <person name="Butlin R.K."/>
            <person name="Caggese C."/>
            <person name="Calvi B.R."/>
            <person name="Bernardo de Carvalho A."/>
            <person name="Caspi A."/>
            <person name="Castrezana S."/>
            <person name="Celniker S.E."/>
            <person name="Chang J.L."/>
            <person name="Chapple C."/>
            <person name="Chatterji S."/>
            <person name="Chinwalla A."/>
            <person name="Civetta A."/>
            <person name="Clifton S.W."/>
            <person name="Comeron J.M."/>
            <person name="Costello J.C."/>
            <person name="Coyne J.A."/>
            <person name="Daub J."/>
            <person name="David R.G."/>
            <person name="Delcher A.L."/>
            <person name="Delehaunty K."/>
            <person name="Do C.B."/>
            <person name="Ebling H."/>
            <person name="Edwards K."/>
            <person name="Eickbush T."/>
            <person name="Evans J.D."/>
            <person name="Filipski A."/>
            <person name="Findeiss S."/>
            <person name="Freyhult E."/>
            <person name="Fulton L."/>
            <person name="Fulton R."/>
            <person name="Garcia A.C."/>
            <person name="Gardiner A."/>
            <person name="Garfield D.A."/>
            <person name="Garvin B.E."/>
            <person name="Gibson G."/>
            <person name="Gilbert D."/>
            <person name="Gnerre S."/>
            <person name="Godfrey J."/>
            <person name="Good R."/>
            <person name="Gotea V."/>
            <person name="Gravely B."/>
            <person name="Greenberg A.J."/>
            <person name="Griffiths-Jones S."/>
            <person name="Gross S."/>
            <person name="Guigo R."/>
            <person name="Gustafson E.A."/>
            <person name="Haerty W."/>
            <person name="Hahn M.W."/>
            <person name="Halligan D.L."/>
            <person name="Halpern A.L."/>
            <person name="Halter G.M."/>
            <person name="Han M.V."/>
            <person name="Heger A."/>
            <person name="Hillier L."/>
            <person name="Hinrichs A.S."/>
            <person name="Holmes I."/>
            <person name="Hoskins R.A."/>
            <person name="Hubisz M.J."/>
            <person name="Hultmark D."/>
            <person name="Huntley M.A."/>
            <person name="Jaffe D.B."/>
            <person name="Jagadeeshan S."/>
            <person name="Jeck W.R."/>
            <person name="Johnson J."/>
            <person name="Jones C.D."/>
            <person name="Jordan W.C."/>
            <person name="Karpen G.H."/>
            <person name="Kataoka E."/>
            <person name="Keightley P.D."/>
            <person name="Kheradpour P."/>
            <person name="Kirkness E.F."/>
            <person name="Koerich L.B."/>
            <person name="Kristiansen K."/>
            <person name="Kudrna D."/>
            <person name="Kulathinal R.J."/>
            <person name="Kumar S."/>
            <person name="Kwok R."/>
            <person name="Lander E."/>
            <person name="Langley C.H."/>
            <person name="Lapoint R."/>
            <person name="Lazzaro B.P."/>
            <person name="Lee S.J."/>
            <person name="Levesque L."/>
            <person name="Li R."/>
            <person name="Lin C.F."/>
            <person name="Lin M.F."/>
            <person name="Lindblad-Toh K."/>
            <person name="Llopart A."/>
            <person name="Long M."/>
            <person name="Low L."/>
            <person name="Lozovsky E."/>
            <person name="Lu J."/>
            <person name="Luo M."/>
            <person name="Machado C.A."/>
            <person name="Makalowski W."/>
            <person name="Marzo M."/>
            <person name="Matsuda M."/>
            <person name="Matzkin L."/>
            <person name="McAllister B."/>
            <person name="McBride C.S."/>
            <person name="McKernan B."/>
            <person name="McKernan K."/>
            <person name="Mendez-Lago M."/>
            <person name="Minx P."/>
            <person name="Mollenhauer M.U."/>
            <person name="Montooth K."/>
            <person name="Mount S.M."/>
            <person name="Mu X."/>
            <person name="Myers E."/>
            <person name="Negre B."/>
            <person name="Newfeld S."/>
            <person name="Nielsen R."/>
            <person name="Noor M.A."/>
            <person name="O'Grady P."/>
            <person name="Pachter L."/>
            <person name="Papaceit M."/>
            <person name="Parisi M.J."/>
            <person name="Parisi M."/>
            <person name="Parts L."/>
            <person name="Pedersen J.S."/>
            <person name="Pesole G."/>
            <person name="Phillippy A.M."/>
            <person name="Ponting C.P."/>
            <person name="Pop M."/>
            <person name="Porcelli D."/>
            <person name="Powell J.R."/>
            <person name="Prohaska S."/>
            <person name="Pruitt K."/>
            <person name="Puig M."/>
            <person name="Quesneville H."/>
            <person name="Ram K.R."/>
            <person name="Rand D."/>
            <person name="Rasmussen M.D."/>
            <person name="Reed L.K."/>
            <person name="Reenan R."/>
            <person name="Reily A."/>
            <person name="Remington K.A."/>
            <person name="Rieger T.T."/>
            <person name="Ritchie M.G."/>
            <person name="Robin C."/>
            <person name="Rogers Y.H."/>
            <person name="Rohde C."/>
            <person name="Rozas J."/>
            <person name="Rubenfield M.J."/>
            <person name="Ruiz A."/>
            <person name="Russo S."/>
            <person name="Salzberg S.L."/>
            <person name="Sanchez-Gracia A."/>
            <person name="Saranga D.J."/>
            <person name="Sato H."/>
            <person name="Schaeffer S.W."/>
            <person name="Schatz M.C."/>
            <person name="Schlenke T."/>
            <person name="Schwartz R."/>
            <person name="Segarra C."/>
            <person name="Singh R.S."/>
            <person name="Sirot L."/>
            <person name="Sirota M."/>
            <person name="Sisneros N.B."/>
            <person name="Smith C.D."/>
            <person name="Smith T.F."/>
            <person name="Spieth J."/>
            <person name="Stage D.E."/>
            <person name="Stark A."/>
            <person name="Stephan W."/>
            <person name="Strausberg R.L."/>
            <person name="Strempel S."/>
            <person name="Sturgill D."/>
            <person name="Sutton G."/>
            <person name="Sutton G.G."/>
            <person name="Tao W."/>
            <person name="Teichmann S."/>
            <person name="Tobari Y.N."/>
            <person name="Tomimura Y."/>
            <person name="Tsolas J.M."/>
            <person name="Valente V.L."/>
            <person name="Venter E."/>
            <person name="Venter J.C."/>
            <person name="Vicario S."/>
            <person name="Vieira F.G."/>
            <person name="Vilella A.J."/>
            <person name="Villasante A."/>
            <person name="Walenz B."/>
            <person name="Wang J."/>
            <person name="Wasserman M."/>
            <person name="Watts T."/>
            <person name="Wilson D."/>
            <person name="Wilson R.K."/>
            <person name="Wing R.A."/>
            <person name="Wolfner M.F."/>
            <person name="Wong A."/>
            <person name="Wong G.K."/>
            <person name="Wu C.I."/>
            <person name="Wu G."/>
            <person name="Yamamoto D."/>
            <person name="Yang H.P."/>
            <person name="Yang S.P."/>
            <person name="Yorke J.A."/>
            <person name="Yoshida K."/>
            <person name="Zdobnov E."/>
            <person name="Zhang P."/>
            <person name="Zhang Y."/>
            <person name="Zimin A.V."/>
            <person name="Baldwin J."/>
            <person name="Abdouelleil A."/>
            <person name="Abdulkadir J."/>
            <person name="Abebe A."/>
            <person name="Abera B."/>
            <person name="Abreu J."/>
            <person name="Acer S.C."/>
            <person name="Aftuck L."/>
            <person name="Alexander A."/>
            <person name="An P."/>
            <person name="Anderson E."/>
            <person name="Anderson S."/>
            <person name="Arachi H."/>
            <person name="Azer M."/>
            <person name="Bachantsang P."/>
            <person name="Barry A."/>
            <person name="Bayul T."/>
            <person name="Berlin A."/>
            <person name="Bessette D."/>
            <person name="Bloom T."/>
            <person name="Blye J."/>
            <person name="Boguslavskiy L."/>
            <person name="Bonnet C."/>
            <person name="Boukhgalter B."/>
            <person name="Bourzgui I."/>
            <person name="Brown A."/>
            <person name="Cahill P."/>
            <person name="Channer S."/>
            <person name="Cheshatsang Y."/>
            <person name="Chuda L."/>
            <person name="Citroen M."/>
            <person name="Collymore A."/>
            <person name="Cooke P."/>
            <person name="Costello M."/>
            <person name="D'Aco K."/>
            <person name="Daza R."/>
            <person name="De Haan G."/>
            <person name="DeGray S."/>
            <person name="DeMaso C."/>
            <person name="Dhargay N."/>
            <person name="Dooley K."/>
            <person name="Dooley E."/>
            <person name="Doricent M."/>
            <person name="Dorje P."/>
            <person name="Dorjee K."/>
            <person name="Dupes A."/>
            <person name="Elong R."/>
            <person name="Falk J."/>
            <person name="Farina A."/>
            <person name="Faro S."/>
            <person name="Ferguson D."/>
            <person name="Fisher S."/>
            <person name="Foley C.D."/>
            <person name="Franke A."/>
            <person name="Friedrich D."/>
            <person name="Gadbois L."/>
            <person name="Gearin G."/>
            <person name="Gearin C.R."/>
            <person name="Giannoukos G."/>
            <person name="Goode T."/>
            <person name="Graham J."/>
            <person name="Grandbois E."/>
            <person name="Grewal S."/>
            <person name="Gyaltsen K."/>
            <person name="Hafez N."/>
            <person name="Hagos B."/>
            <person name="Hall J."/>
            <person name="Henson C."/>
            <person name="Hollinger A."/>
            <person name="Honan T."/>
            <person name="Huard M.D."/>
            <person name="Hughes L."/>
            <person name="Hurhula B."/>
            <person name="Husby M.E."/>
            <person name="Kamat A."/>
            <person name="Kanga B."/>
            <person name="Kashin S."/>
            <person name="Khazanovich D."/>
            <person name="Kisner P."/>
            <person name="Lance K."/>
            <person name="Lara M."/>
            <person name="Lee W."/>
            <person name="Lennon N."/>
            <person name="Letendre F."/>
            <person name="LeVine R."/>
            <person name="Lipovsky A."/>
            <person name="Liu X."/>
            <person name="Liu J."/>
            <person name="Liu S."/>
            <person name="Lokyitsang T."/>
            <person name="Lokyitsang Y."/>
            <person name="Lubonja R."/>
            <person name="Lui A."/>
            <person name="MacDonald P."/>
            <person name="Magnisalis V."/>
            <person name="Maru K."/>
            <person name="Matthews C."/>
            <person name="McCusker W."/>
            <person name="McDonough S."/>
            <person name="Mehta T."/>
            <person name="Meldrim J."/>
            <person name="Meneus L."/>
            <person name="Mihai O."/>
            <person name="Mihalev A."/>
            <person name="Mihova T."/>
            <person name="Mittelman R."/>
            <person name="Mlenga V."/>
            <person name="Montmayeur A."/>
            <person name="Mulrain L."/>
            <person name="Navidi A."/>
            <person name="Naylor J."/>
            <person name="Negash T."/>
            <person name="Nguyen T."/>
            <person name="Nguyen N."/>
            <person name="Nicol R."/>
            <person name="Norbu C."/>
            <person name="Norbu N."/>
            <person name="Novod N."/>
            <person name="O'Neill B."/>
            <person name="Osman S."/>
            <person name="Markiewicz E."/>
            <person name="Oyono O.L."/>
            <person name="Patti C."/>
            <person name="Phunkhang P."/>
            <person name="Pierre F."/>
            <person name="Priest M."/>
            <person name="Raghuraman S."/>
            <person name="Rege F."/>
            <person name="Reyes R."/>
            <person name="Rise C."/>
            <person name="Rogov P."/>
            <person name="Ross K."/>
            <person name="Ryan E."/>
            <person name="Settipalli S."/>
            <person name="Shea T."/>
            <person name="Sherpa N."/>
            <person name="Shi L."/>
            <person name="Shih D."/>
            <person name="Sparrow T."/>
            <person name="Spaulding J."/>
            <person name="Stalker J."/>
            <person name="Stange-Thomann N."/>
            <person name="Stavropoulos S."/>
            <person name="Stone C."/>
            <person name="Strader C."/>
            <person name="Tesfaye S."/>
            <person name="Thomson T."/>
            <person name="Thoulutsang Y."/>
            <person name="Thoulutsang D."/>
            <person name="Topham K."/>
            <person name="Topping I."/>
            <person name="Tsamla T."/>
            <person name="Vassiliev H."/>
            <person name="Vo A."/>
            <person name="Wangchuk T."/>
            <person name="Wangdi T."/>
            <person name="Weiand M."/>
            <person name="Wilkinson J."/>
            <person name="Wilson A."/>
            <person name="Yadav S."/>
            <person name="Young G."/>
            <person name="Yu Q."/>
            <person name="Zembek L."/>
            <person name="Zhong D."/>
            <person name="Zimmer A."/>
            <person name="Zwirko Z."/>
            <person name="Jaffe D.B."/>
            <person name="Alvarez P."/>
            <person name="Brockman W."/>
            <person name="Butler J."/>
            <person name="Chin C."/>
            <person name="Gnerre S."/>
            <person name="Grabherr M."/>
            <person name="Kleber M."/>
            <person name="Mauceli E."/>
            <person name="MacCallum I."/>
        </authorList>
    </citation>
    <scope>NUCLEOTIDE SEQUENCE [LARGE SCALE GENOMIC DNA]</scope>
    <source>
        <strain evidence="8">Tucson 14024-0371.13</strain>
    </source>
</reference>
<keyword evidence="3 4" id="KW-0067">ATP-binding</keyword>
<feature type="non-terminal residue" evidence="7">
    <location>
        <position position="590"/>
    </location>
</feature>
<evidence type="ECO:0000313" key="8">
    <source>
        <dbReference type="Proteomes" id="UP000007801"/>
    </source>
</evidence>
<dbReference type="SMART" id="SM00220">
    <property type="entry name" value="S_TKc"/>
    <property type="match status" value="1"/>
</dbReference>
<sequence length="590" mass="69541">MTDKGLDQFQTVWQERKIRNPSKPRPQQDNTEYLQPPLVLAQTSPQKQSTEDKPKYPKPLLIFPQLSPHKQQNQHVPQEPSKPDQPKLQKPIMVIPPHQHTPKEPQKSPQKPLQHRAHQQMQNQHGRQHQPKPQHPTQTQAKNKIILISPQVQFRSSPRQPQPEPEQAQQPNAEEQEEPCGSYDSYVSNTSTRQDLIGAVVGGRYRIRTRIGNGSFGELYRAINLRDGEEAAVKLECCDTKYPMLMQEARIYHALQGGVGFPKMHHYGIEGEHNVLVLDLLGSSLEELLNLCSRRFSQKTTLMLADQILDRVEFVHLRGIIHRDIKPDNFLMGLGRHRTQVYMIDFGLAKKYYSSRKHHHIAYTENHDLVGTARYSSIRAHYAEQSRRDDLEAIGYMLLYFQRGRLPWQGIRAQTQAQKFEKIAESKSSLPLNVLCSGLSIEFFLYLRYCRNLKFQEDPDYGYLRHLFKSLFRINYLIYDFLYDWMCLHRERKRLEMAIRKKKGKANDKSYHWDCRLIALKNSSNIREDFKNRDKAKEQCERECDRCHEKCETNSFERNWTERRDKARNRFRYNNRGSDIDTDRKRDTNR</sequence>
<dbReference type="eggNOG" id="KOG1163">
    <property type="taxonomic scope" value="Eukaryota"/>
</dbReference>
<dbReference type="OrthoDB" id="10523588at2759"/>
<evidence type="ECO:0000256" key="4">
    <source>
        <dbReference type="PROSITE-ProRule" id="PRU10141"/>
    </source>
</evidence>
<evidence type="ECO:0000256" key="5">
    <source>
        <dbReference type="SAM" id="MobiDB-lite"/>
    </source>
</evidence>
<dbReference type="PROSITE" id="PS00108">
    <property type="entry name" value="PROTEIN_KINASE_ST"/>
    <property type="match status" value="1"/>
</dbReference>
<evidence type="ECO:0000256" key="2">
    <source>
        <dbReference type="ARBA" id="ARBA00022741"/>
    </source>
</evidence>
<dbReference type="InterPro" id="IPR000719">
    <property type="entry name" value="Prot_kinase_dom"/>
</dbReference>
<keyword evidence="8" id="KW-1185">Reference proteome</keyword>
<dbReference type="GO" id="GO:0005524">
    <property type="term" value="F:ATP binding"/>
    <property type="evidence" value="ECO:0007669"/>
    <property type="project" value="UniProtKB-UniRule"/>
</dbReference>
<evidence type="ECO:0000256" key="1">
    <source>
        <dbReference type="ARBA" id="ARBA00012513"/>
    </source>
</evidence>
<feature type="region of interest" description="Disordered" evidence="5">
    <location>
        <begin position="153"/>
        <end position="182"/>
    </location>
</feature>
<gene>
    <name evidence="7" type="primary">Dana\GF17711</name>
    <name evidence="7" type="synonym">dana_GLEANR_18973</name>
    <name evidence="7" type="ORF">GF17711</name>
</gene>
<name>B3LZI3_DROAN</name>
<dbReference type="InterPro" id="IPR008271">
    <property type="entry name" value="Ser/Thr_kinase_AS"/>
</dbReference>
<dbReference type="EC" id="2.7.11.1" evidence="1"/>
<dbReference type="GO" id="GO:0004674">
    <property type="term" value="F:protein serine/threonine kinase activity"/>
    <property type="evidence" value="ECO:0007669"/>
    <property type="project" value="UniProtKB-EC"/>
</dbReference>